<keyword evidence="2" id="KW-1185">Reference proteome</keyword>
<feature type="non-terminal residue" evidence="1">
    <location>
        <position position="120"/>
    </location>
</feature>
<gene>
    <name evidence="1" type="ORF">THAOC_29880</name>
</gene>
<dbReference type="Proteomes" id="UP000266841">
    <property type="component" value="Unassembled WGS sequence"/>
</dbReference>
<reference evidence="1 2" key="1">
    <citation type="journal article" date="2012" name="Genome Biol.">
        <title>Genome and low-iron response of an oceanic diatom adapted to chronic iron limitation.</title>
        <authorList>
            <person name="Lommer M."/>
            <person name="Specht M."/>
            <person name="Roy A.S."/>
            <person name="Kraemer L."/>
            <person name="Andreson R."/>
            <person name="Gutowska M.A."/>
            <person name="Wolf J."/>
            <person name="Bergner S.V."/>
            <person name="Schilhabel M.B."/>
            <person name="Klostermeier U.C."/>
            <person name="Beiko R.G."/>
            <person name="Rosenstiel P."/>
            <person name="Hippler M."/>
            <person name="Laroche J."/>
        </authorList>
    </citation>
    <scope>NUCLEOTIDE SEQUENCE [LARGE SCALE GENOMIC DNA]</scope>
    <source>
        <strain evidence="1 2">CCMP1005</strain>
    </source>
</reference>
<accession>K0RW63</accession>
<comment type="caution">
    <text evidence="1">The sequence shown here is derived from an EMBL/GenBank/DDBJ whole genome shotgun (WGS) entry which is preliminary data.</text>
</comment>
<dbReference type="EMBL" id="AGNL01042419">
    <property type="protein sequence ID" value="EJK50997.1"/>
    <property type="molecule type" value="Genomic_DNA"/>
</dbReference>
<organism evidence="1 2">
    <name type="scientific">Thalassiosira oceanica</name>
    <name type="common">Marine diatom</name>
    <dbReference type="NCBI Taxonomy" id="159749"/>
    <lineage>
        <taxon>Eukaryota</taxon>
        <taxon>Sar</taxon>
        <taxon>Stramenopiles</taxon>
        <taxon>Ochrophyta</taxon>
        <taxon>Bacillariophyta</taxon>
        <taxon>Coscinodiscophyceae</taxon>
        <taxon>Thalassiosirophycidae</taxon>
        <taxon>Thalassiosirales</taxon>
        <taxon>Thalassiosiraceae</taxon>
        <taxon>Thalassiosira</taxon>
    </lineage>
</organism>
<dbReference type="AlphaFoldDB" id="K0RW63"/>
<evidence type="ECO:0000313" key="2">
    <source>
        <dbReference type="Proteomes" id="UP000266841"/>
    </source>
</evidence>
<protein>
    <submittedName>
        <fullName evidence="1">Uncharacterized protein</fullName>
    </submittedName>
</protein>
<evidence type="ECO:0000313" key="1">
    <source>
        <dbReference type="EMBL" id="EJK50997.1"/>
    </source>
</evidence>
<sequence>METLANLATNSASSNVLPPKHTLILKAVVNPSSKSTVSASSLEPVCERGLRKQLGESQVRVSGEPKLVPPALVVYPTAKFMCTSNDNLLRGARKARDTLLGFWNLSTNSISPFRPSALPQ</sequence>
<proteinExistence type="predicted"/>
<name>K0RW63_THAOC</name>